<proteinExistence type="predicted"/>
<gene>
    <name evidence="1" type="ORF">MNBD_CHLOROFLEXI01-3448</name>
</gene>
<reference evidence="1" key="1">
    <citation type="submission" date="2018-06" db="EMBL/GenBank/DDBJ databases">
        <authorList>
            <person name="Zhirakovskaya E."/>
        </authorList>
    </citation>
    <scope>NUCLEOTIDE SEQUENCE</scope>
</reference>
<evidence type="ECO:0000313" key="1">
    <source>
        <dbReference type="EMBL" id="VAW31392.1"/>
    </source>
</evidence>
<dbReference type="EMBL" id="UOEU01000212">
    <property type="protein sequence ID" value="VAW31392.1"/>
    <property type="molecule type" value="Genomic_DNA"/>
</dbReference>
<protein>
    <recommendedName>
        <fullName evidence="2">DUF1501 domain-containing protein</fullName>
    </recommendedName>
</protein>
<dbReference type="PANTHER" id="PTHR43737">
    <property type="entry name" value="BLL7424 PROTEIN"/>
    <property type="match status" value="1"/>
</dbReference>
<dbReference type="PANTHER" id="PTHR43737:SF1">
    <property type="entry name" value="DUF1501 DOMAIN-CONTAINING PROTEIN"/>
    <property type="match status" value="1"/>
</dbReference>
<dbReference type="AlphaFoldDB" id="A0A3B0UY37"/>
<accession>A0A3B0UY37</accession>
<dbReference type="InterPro" id="IPR010869">
    <property type="entry name" value="DUF1501"/>
</dbReference>
<sequence>MSKQTMLHCKEYEAVSRRTFLSRGVQSAAALMFGNKIMALPTWMPRISLADPHVGPAGDTLVCIFLRGGADGLNMVVPHGDEEYYKHRPFIGIPRPDDNRAVDGRTADLDGFFGLHPALTPLHDIYAAGDIAFVQATGSPDESRSHFEAMDLMERGATQNGDYTGWLARHLATLDSGNASSLRAVAVGDMLPATLTGAVSSTALQSIADYHLDGRPDRVGQMTTLLQSLYEQNQDMLTAAAQQTFASIEILGQIDTVEYVPNGRSYQENEFGQAMRMVAQLVKADVGVEVACVDLGGWDTHVAQGSASGTMANRLSELAEGLAAFYEDLQAQIGDVTVVVMSEFGRRLQENGGLGTDHGHGNMMMVMGGGINGGQVFANWPGLNDAQLVGPGDLAVTTDYRDVLGEIVQKRLNNPLLPEIFPEYAVNSLGLAVPRL</sequence>
<dbReference type="Pfam" id="PF07394">
    <property type="entry name" value="DUF1501"/>
    <property type="match status" value="1"/>
</dbReference>
<name>A0A3B0UY37_9ZZZZ</name>
<evidence type="ECO:0008006" key="2">
    <source>
        <dbReference type="Google" id="ProtNLM"/>
    </source>
</evidence>
<organism evidence="1">
    <name type="scientific">hydrothermal vent metagenome</name>
    <dbReference type="NCBI Taxonomy" id="652676"/>
    <lineage>
        <taxon>unclassified sequences</taxon>
        <taxon>metagenomes</taxon>
        <taxon>ecological metagenomes</taxon>
    </lineage>
</organism>